<dbReference type="PROSITE" id="PS51900">
    <property type="entry name" value="CB"/>
    <property type="match status" value="1"/>
</dbReference>
<dbReference type="InterPro" id="IPR010998">
    <property type="entry name" value="Integrase_recombinase_N"/>
</dbReference>
<gene>
    <name evidence="8" type="ORF">BROSI_A3884</name>
</gene>
<dbReference type="SUPFAM" id="SSF56349">
    <property type="entry name" value="DNA breaking-rejoining enzymes"/>
    <property type="match status" value="1"/>
</dbReference>
<dbReference type="InterPro" id="IPR002104">
    <property type="entry name" value="Integrase_catalytic"/>
</dbReference>
<dbReference type="InterPro" id="IPR044068">
    <property type="entry name" value="CB"/>
</dbReference>
<dbReference type="PROSITE" id="PS51898">
    <property type="entry name" value="TYR_RECOMBINASE"/>
    <property type="match status" value="1"/>
</dbReference>
<dbReference type="Pfam" id="PF13495">
    <property type="entry name" value="Phage_int_SAM_4"/>
    <property type="match status" value="1"/>
</dbReference>
<keyword evidence="9" id="KW-1185">Reference proteome</keyword>
<dbReference type="InterPro" id="IPR011010">
    <property type="entry name" value="DNA_brk_join_enz"/>
</dbReference>
<evidence type="ECO:0000256" key="5">
    <source>
        <dbReference type="PROSITE-ProRule" id="PRU01248"/>
    </source>
</evidence>
<dbReference type="EMBL" id="BAFN01000001">
    <property type="protein sequence ID" value="GAN35333.1"/>
    <property type="molecule type" value="Genomic_DNA"/>
</dbReference>
<dbReference type="Proteomes" id="UP000032309">
    <property type="component" value="Unassembled WGS sequence"/>
</dbReference>
<evidence type="ECO:0000256" key="1">
    <source>
        <dbReference type="ARBA" id="ARBA00008857"/>
    </source>
</evidence>
<dbReference type="InterPro" id="IPR011946">
    <property type="entry name" value="Integrase_integron-type"/>
</dbReference>
<dbReference type="PANTHER" id="PTHR30349">
    <property type="entry name" value="PHAGE INTEGRASE-RELATED"/>
    <property type="match status" value="1"/>
</dbReference>
<feature type="domain" description="Tyr recombinase" evidence="6">
    <location>
        <begin position="195"/>
        <end position="408"/>
    </location>
</feature>
<dbReference type="Gene3D" id="1.10.150.130">
    <property type="match status" value="1"/>
</dbReference>
<accession>A0ABQ0K2P4</accession>
<dbReference type="Gene3D" id="1.10.443.10">
    <property type="entry name" value="Intergrase catalytic core"/>
    <property type="match status" value="1"/>
</dbReference>
<dbReference type="InterPro" id="IPR004107">
    <property type="entry name" value="Integrase_SAM-like_N"/>
</dbReference>
<comment type="caution">
    <text evidence="8">The sequence shown here is derived from an EMBL/GenBank/DDBJ whole genome shotgun (WGS) entry which is preliminary data.</text>
</comment>
<dbReference type="NCBIfam" id="TIGR02249">
    <property type="entry name" value="integrase_gron"/>
    <property type="match status" value="1"/>
</dbReference>
<evidence type="ECO:0000259" key="6">
    <source>
        <dbReference type="PROSITE" id="PS51898"/>
    </source>
</evidence>
<comment type="similarity">
    <text evidence="1">Belongs to the 'phage' integrase family.</text>
</comment>
<keyword evidence="4" id="KW-0233">DNA recombination</keyword>
<dbReference type="InterPro" id="IPR013762">
    <property type="entry name" value="Integrase-like_cat_sf"/>
</dbReference>
<reference evidence="9" key="1">
    <citation type="journal article" date="2015" name="Genome Announc.">
        <title>Draft Genome Sequence of an Anaerobic Ammonium-Oxidizing Bacterium, "Candidatus Brocadia sinica".</title>
        <authorList>
            <person name="Oshiki M."/>
            <person name="Shinyako-Hata K."/>
            <person name="Satoh H."/>
            <person name="Okabe S."/>
        </authorList>
    </citation>
    <scope>NUCLEOTIDE SEQUENCE [LARGE SCALE GENOMIC DNA]</scope>
    <source>
        <strain evidence="9">JPN1</strain>
    </source>
</reference>
<evidence type="ECO:0000256" key="2">
    <source>
        <dbReference type="ARBA" id="ARBA00022908"/>
    </source>
</evidence>
<name>A0ABQ0K2P4_9BACT</name>
<dbReference type="Pfam" id="PF00589">
    <property type="entry name" value="Phage_integrase"/>
    <property type="match status" value="1"/>
</dbReference>
<evidence type="ECO:0000313" key="9">
    <source>
        <dbReference type="Proteomes" id="UP000032309"/>
    </source>
</evidence>
<evidence type="ECO:0000256" key="3">
    <source>
        <dbReference type="ARBA" id="ARBA00023125"/>
    </source>
</evidence>
<keyword evidence="2" id="KW-0229">DNA integration</keyword>
<protein>
    <submittedName>
        <fullName evidence="8">Transcription regulator</fullName>
    </submittedName>
</protein>
<dbReference type="PANTHER" id="PTHR30349:SF64">
    <property type="entry name" value="PROPHAGE INTEGRASE INTD-RELATED"/>
    <property type="match status" value="1"/>
</dbReference>
<feature type="domain" description="Core-binding (CB)" evidence="7">
    <location>
        <begin position="96"/>
        <end position="176"/>
    </location>
</feature>
<dbReference type="CDD" id="cd01193">
    <property type="entry name" value="INT_IntI_C"/>
    <property type="match status" value="1"/>
</dbReference>
<evidence type="ECO:0000313" key="8">
    <source>
        <dbReference type="EMBL" id="GAN35333.1"/>
    </source>
</evidence>
<keyword evidence="3 5" id="KW-0238">DNA-binding</keyword>
<evidence type="ECO:0000256" key="4">
    <source>
        <dbReference type="ARBA" id="ARBA00023172"/>
    </source>
</evidence>
<proteinExistence type="inferred from homology"/>
<evidence type="ECO:0000259" key="7">
    <source>
        <dbReference type="PROSITE" id="PS51900"/>
    </source>
</evidence>
<organism evidence="8 9">
    <name type="scientific">Candidatus Brocadia sinica JPN1</name>
    <dbReference type="NCBI Taxonomy" id="1197129"/>
    <lineage>
        <taxon>Bacteria</taxon>
        <taxon>Pseudomonadati</taxon>
        <taxon>Planctomycetota</taxon>
        <taxon>Candidatus Brocadiia</taxon>
        <taxon>Candidatus Brocadiales</taxon>
        <taxon>Candidatus Brocadiaceae</taxon>
        <taxon>Candidatus Brocadia</taxon>
    </lineage>
</organism>
<sequence length="412" mass="47405">MLSSFKDYLTQKALVKEKDVPFYLKWVSDCYSFLDTPDSVVLNPEQTNRFQKYLAKTHEDGQVKQAENALRLYSYYLTSLQKNASMKSSEGENEWNLLETQTREALRLRHRSHSTEKTYISWLRSFRGYVHDKKPSELTNGDIQDFLSSLAVEQKVSASTQNQALNALLFVYRHVLEKEIGEKELDAVRAIYKRRIPVVLTLKEVHAIFDHLSGAQRIMAMLTYGCGLRLQECLSLRIKDIDLEQNIVIVRSGRGNKDRRTILPESLKDDLIAHISEVRGLYDQDREKGIHGVYLPGALEKEYPDAGKEWGWFWLFPSKSLSVDPRTHTVRRHHMHPASLQKSFKVAVTKAGITKQASVHTLRHSFATHLLEKGYDIRTIQELLGHRNLQTTMIYTHVASKNILGVRSPLDA</sequence>
<dbReference type="InterPro" id="IPR050090">
    <property type="entry name" value="Tyrosine_recombinase_XerCD"/>
</dbReference>